<dbReference type="GO" id="GO:0016020">
    <property type="term" value="C:membrane"/>
    <property type="evidence" value="ECO:0007669"/>
    <property type="project" value="UniProtKB-SubCell"/>
</dbReference>
<dbReference type="SUPFAM" id="SSF81648">
    <property type="entry name" value="a domain/subunit of cytochrome bc1 complex (Ubiquinol-cytochrome c reductase)"/>
    <property type="match status" value="1"/>
</dbReference>
<comment type="subcellular location">
    <subcellularLocation>
        <location evidence="1">Membrane</location>
        <topology evidence="1">Multi-pass membrane protein</topology>
    </subcellularLocation>
</comment>
<feature type="transmembrane region" description="Helical" evidence="11">
    <location>
        <begin position="87"/>
        <end position="109"/>
    </location>
</feature>
<evidence type="ECO:0000256" key="4">
    <source>
        <dbReference type="ARBA" id="ARBA00022692"/>
    </source>
</evidence>
<keyword evidence="15" id="KW-1185">Reference proteome</keyword>
<dbReference type="OrthoDB" id="9804503at2"/>
<dbReference type="EMBL" id="CP042430">
    <property type="protein sequence ID" value="QEC46774.1"/>
    <property type="molecule type" value="Genomic_DNA"/>
</dbReference>
<dbReference type="InterPro" id="IPR036150">
    <property type="entry name" value="Cyt_b/b6_C_sf"/>
</dbReference>
<evidence type="ECO:0000256" key="8">
    <source>
        <dbReference type="ARBA" id="ARBA00023004"/>
    </source>
</evidence>
<dbReference type="RefSeq" id="WP_146916380.1">
    <property type="nucleotide sequence ID" value="NZ_CP042430.1"/>
</dbReference>
<dbReference type="InterPro" id="IPR005798">
    <property type="entry name" value="Cyt_b/b6_C"/>
</dbReference>
<organism evidence="14 15">
    <name type="scientific">Baekduia soli</name>
    <dbReference type="NCBI Taxonomy" id="496014"/>
    <lineage>
        <taxon>Bacteria</taxon>
        <taxon>Bacillati</taxon>
        <taxon>Actinomycetota</taxon>
        <taxon>Thermoleophilia</taxon>
        <taxon>Solirubrobacterales</taxon>
        <taxon>Baekduiaceae</taxon>
        <taxon>Baekduia</taxon>
    </lineage>
</organism>
<feature type="domain" description="Cytochrome c" evidence="13">
    <location>
        <begin position="167"/>
        <end position="247"/>
    </location>
</feature>
<feature type="transmembrane region" description="Helical" evidence="11">
    <location>
        <begin position="33"/>
        <end position="51"/>
    </location>
</feature>
<gene>
    <name evidence="14" type="ORF">FSW04_03680</name>
</gene>
<dbReference type="SUPFAM" id="SSF46626">
    <property type="entry name" value="Cytochrome c"/>
    <property type="match status" value="1"/>
</dbReference>
<dbReference type="Gene3D" id="1.10.760.10">
    <property type="entry name" value="Cytochrome c-like domain"/>
    <property type="match status" value="1"/>
</dbReference>
<dbReference type="InterPro" id="IPR027387">
    <property type="entry name" value="Cytb/b6-like_sf"/>
</dbReference>
<evidence type="ECO:0000256" key="9">
    <source>
        <dbReference type="ARBA" id="ARBA00023136"/>
    </source>
</evidence>
<evidence type="ECO:0000256" key="5">
    <source>
        <dbReference type="ARBA" id="ARBA00022723"/>
    </source>
</evidence>
<protein>
    <submittedName>
        <fullName evidence="14">C-type cytochrome</fullName>
    </submittedName>
</protein>
<evidence type="ECO:0000313" key="15">
    <source>
        <dbReference type="Proteomes" id="UP000321805"/>
    </source>
</evidence>
<dbReference type="InterPro" id="IPR036909">
    <property type="entry name" value="Cyt_c-like_dom_sf"/>
</dbReference>
<reference evidence="14 15" key="1">
    <citation type="journal article" date="2018" name="J. Microbiol.">
        <title>Baekduia soli gen. nov., sp. nov., a novel bacterium isolated from the soil of Baekdu Mountain and proposal of a novel family name, Baekduiaceae fam. nov.</title>
        <authorList>
            <person name="An D.S."/>
            <person name="Siddiqi M.Z."/>
            <person name="Kim K.H."/>
            <person name="Yu H.S."/>
            <person name="Im W.T."/>
        </authorList>
    </citation>
    <scope>NUCLEOTIDE SEQUENCE [LARGE SCALE GENOMIC DNA]</scope>
    <source>
        <strain evidence="14 15">BR7-21</strain>
    </source>
</reference>
<dbReference type="AlphaFoldDB" id="A0A5B8U146"/>
<evidence type="ECO:0000256" key="1">
    <source>
        <dbReference type="ARBA" id="ARBA00004141"/>
    </source>
</evidence>
<feature type="transmembrane region" description="Helical" evidence="11">
    <location>
        <begin position="121"/>
        <end position="142"/>
    </location>
</feature>
<evidence type="ECO:0000256" key="3">
    <source>
        <dbReference type="ARBA" id="ARBA00022617"/>
    </source>
</evidence>
<evidence type="ECO:0000259" key="12">
    <source>
        <dbReference type="PROSITE" id="PS51003"/>
    </source>
</evidence>
<dbReference type="KEGG" id="bsol:FSW04_03680"/>
<dbReference type="GO" id="GO:0020037">
    <property type="term" value="F:heme binding"/>
    <property type="evidence" value="ECO:0007669"/>
    <property type="project" value="InterPro"/>
</dbReference>
<evidence type="ECO:0000256" key="11">
    <source>
        <dbReference type="SAM" id="Phobius"/>
    </source>
</evidence>
<evidence type="ECO:0000259" key="13">
    <source>
        <dbReference type="PROSITE" id="PS51007"/>
    </source>
</evidence>
<evidence type="ECO:0000256" key="2">
    <source>
        <dbReference type="ARBA" id="ARBA00022448"/>
    </source>
</evidence>
<dbReference type="InterPro" id="IPR009056">
    <property type="entry name" value="Cyt_c-like_dom"/>
</dbReference>
<evidence type="ECO:0000256" key="10">
    <source>
        <dbReference type="PROSITE-ProRule" id="PRU00433"/>
    </source>
</evidence>
<sequence length="249" mass="27138">MNRQEKEAYLREYSVLKAQGKPFFPYAVAKDSAMACIVMLAIILMSILLGAELGPKADPTTTTYTPRPEWYFFFLFELLRVIKPSELVPLATIGVPTVCMILLFLLPFYDRGAERRPERRPIATLAGIFTIAAMGYLTYMGASAGPPTQIDMPTPAAIIAQGPKVVQQYEAGRQVVAQSGCLACHKIGENGNDGPGPPLTDIADRLPAAGIQRTLLNPTAPMPSFARLQKDHPEKFNALVAFLGRLKSG</sequence>
<keyword evidence="8 10" id="KW-0408">Iron</keyword>
<evidence type="ECO:0000256" key="7">
    <source>
        <dbReference type="ARBA" id="ARBA00022989"/>
    </source>
</evidence>
<evidence type="ECO:0000313" key="14">
    <source>
        <dbReference type="EMBL" id="QEC46774.1"/>
    </source>
</evidence>
<accession>A0A5B8U146</accession>
<dbReference type="Pfam" id="PF13442">
    <property type="entry name" value="Cytochrome_CBB3"/>
    <property type="match status" value="1"/>
</dbReference>
<keyword evidence="3 10" id="KW-0349">Heme</keyword>
<feature type="domain" description="Cytochrome b/b6 C-terminal region profile" evidence="12">
    <location>
        <begin position="13"/>
        <end position="142"/>
    </location>
</feature>
<dbReference type="GO" id="GO:0046872">
    <property type="term" value="F:metal ion binding"/>
    <property type="evidence" value="ECO:0007669"/>
    <property type="project" value="UniProtKB-KW"/>
</dbReference>
<keyword evidence="2" id="KW-0813">Transport</keyword>
<name>A0A5B8U146_9ACTN</name>
<keyword evidence="9 11" id="KW-0472">Membrane</keyword>
<dbReference type="Pfam" id="PF00032">
    <property type="entry name" value="Cytochrom_B_C"/>
    <property type="match status" value="1"/>
</dbReference>
<keyword evidence="7 11" id="KW-1133">Transmembrane helix</keyword>
<dbReference type="GO" id="GO:0016491">
    <property type="term" value="F:oxidoreductase activity"/>
    <property type="evidence" value="ECO:0007669"/>
    <property type="project" value="InterPro"/>
</dbReference>
<keyword evidence="4 11" id="KW-0812">Transmembrane</keyword>
<evidence type="ECO:0000256" key="6">
    <source>
        <dbReference type="ARBA" id="ARBA00022982"/>
    </source>
</evidence>
<proteinExistence type="predicted"/>
<dbReference type="GO" id="GO:0009055">
    <property type="term" value="F:electron transfer activity"/>
    <property type="evidence" value="ECO:0007669"/>
    <property type="project" value="InterPro"/>
</dbReference>
<keyword evidence="6" id="KW-0249">Electron transport</keyword>
<dbReference type="PROSITE" id="PS51003">
    <property type="entry name" value="CYTB_CTER"/>
    <property type="match status" value="1"/>
</dbReference>
<keyword evidence="5 10" id="KW-0479">Metal-binding</keyword>
<dbReference type="Proteomes" id="UP000321805">
    <property type="component" value="Chromosome"/>
</dbReference>
<dbReference type="Gene3D" id="1.20.810.10">
    <property type="entry name" value="Cytochrome Bc1 Complex, Chain C"/>
    <property type="match status" value="1"/>
</dbReference>
<dbReference type="PROSITE" id="PS51007">
    <property type="entry name" value="CYTC"/>
    <property type="match status" value="1"/>
</dbReference>